<dbReference type="PANTHER" id="PTHR35535:SF2">
    <property type="entry name" value="DUF306 DOMAIN-CONTAINING PROTEIN"/>
    <property type="match status" value="1"/>
</dbReference>
<dbReference type="Gene3D" id="2.40.128.270">
    <property type="match status" value="1"/>
</dbReference>
<proteinExistence type="predicted"/>
<evidence type="ECO:0000313" key="3">
    <source>
        <dbReference type="EMBL" id="UNY97989.1"/>
    </source>
</evidence>
<dbReference type="PROSITE" id="PS51257">
    <property type="entry name" value="PROKAR_LIPOPROTEIN"/>
    <property type="match status" value="1"/>
</dbReference>
<dbReference type="InterPro" id="IPR053147">
    <property type="entry name" value="Hsp_HslJ-like"/>
</dbReference>
<keyword evidence="4" id="KW-1185">Reference proteome</keyword>
<dbReference type="PANTHER" id="PTHR35535">
    <property type="entry name" value="HEAT SHOCK PROTEIN HSLJ"/>
    <property type="match status" value="1"/>
</dbReference>
<dbReference type="RefSeq" id="WP_242936400.1">
    <property type="nucleotide sequence ID" value="NZ_CP094326.1"/>
</dbReference>
<feature type="domain" description="DUF306" evidence="2">
    <location>
        <begin position="29"/>
        <end position="137"/>
    </location>
</feature>
<gene>
    <name evidence="3" type="ORF">MQE36_12950</name>
</gene>
<dbReference type="EMBL" id="CP094326">
    <property type="protein sequence ID" value="UNY97989.1"/>
    <property type="molecule type" value="Genomic_DNA"/>
</dbReference>
<evidence type="ECO:0000259" key="2">
    <source>
        <dbReference type="Pfam" id="PF03724"/>
    </source>
</evidence>
<dbReference type="InterPro" id="IPR038670">
    <property type="entry name" value="HslJ-like_sf"/>
</dbReference>
<keyword evidence="1" id="KW-0732">Signal</keyword>
<reference evidence="3 4" key="1">
    <citation type="journal article" date="2018" name="Int. J. Syst. Evol. Microbiol.">
        <title>Zhouia spongiae sp. nov., isolated from a marine sponge.</title>
        <authorList>
            <person name="Zhuang L."/>
            <person name="Lin B."/>
            <person name="Qin F."/>
            <person name="Luo L."/>
        </authorList>
    </citation>
    <scope>NUCLEOTIDE SEQUENCE [LARGE SCALE GENOMIC DNA]</scope>
    <source>
        <strain evidence="3 4">HN-Y44</strain>
    </source>
</reference>
<organism evidence="3 4">
    <name type="scientific">Zhouia spongiae</name>
    <dbReference type="NCBI Taxonomy" id="2202721"/>
    <lineage>
        <taxon>Bacteria</taxon>
        <taxon>Pseudomonadati</taxon>
        <taxon>Bacteroidota</taxon>
        <taxon>Flavobacteriia</taxon>
        <taxon>Flavobacteriales</taxon>
        <taxon>Flavobacteriaceae</taxon>
        <taxon>Zhouia</taxon>
    </lineage>
</organism>
<dbReference type="InterPro" id="IPR005184">
    <property type="entry name" value="DUF306_Meta_HslJ"/>
</dbReference>
<protein>
    <submittedName>
        <fullName evidence="3">META domain-containing protein</fullName>
    </submittedName>
</protein>
<feature type="chain" id="PRO_5047114883" evidence="1">
    <location>
        <begin position="24"/>
        <end position="140"/>
    </location>
</feature>
<sequence length="140" mass="15653">MKRIIFVFALVLAISACSTTKNSKTTDTDKLEGATWKLTYITGARIAFEGLYPNEKPTVIFNLAENSIGGNTSCNAYTSQIIIEGNNITLKDPASTMRFCEGGGEQAFTRLFSKINNYKVTDNTLSFYMDDVEMMRFKKQ</sequence>
<evidence type="ECO:0000256" key="1">
    <source>
        <dbReference type="SAM" id="SignalP"/>
    </source>
</evidence>
<name>A0ABY3YK66_9FLAO</name>
<feature type="signal peptide" evidence="1">
    <location>
        <begin position="1"/>
        <end position="23"/>
    </location>
</feature>
<accession>A0ABY3YK66</accession>
<dbReference type="Proteomes" id="UP000829476">
    <property type="component" value="Chromosome"/>
</dbReference>
<dbReference type="Pfam" id="PF03724">
    <property type="entry name" value="META"/>
    <property type="match status" value="1"/>
</dbReference>
<evidence type="ECO:0000313" key="4">
    <source>
        <dbReference type="Proteomes" id="UP000829476"/>
    </source>
</evidence>